<evidence type="ECO:0000313" key="11">
    <source>
        <dbReference type="Proteomes" id="UP000027135"/>
    </source>
</evidence>
<evidence type="ECO:0000313" key="10">
    <source>
        <dbReference type="EMBL" id="KDR22130.1"/>
    </source>
</evidence>
<organism evidence="10 11">
    <name type="scientific">Zootermopsis nevadensis</name>
    <name type="common">Dampwood termite</name>
    <dbReference type="NCBI Taxonomy" id="136037"/>
    <lineage>
        <taxon>Eukaryota</taxon>
        <taxon>Metazoa</taxon>
        <taxon>Ecdysozoa</taxon>
        <taxon>Arthropoda</taxon>
        <taxon>Hexapoda</taxon>
        <taxon>Insecta</taxon>
        <taxon>Pterygota</taxon>
        <taxon>Neoptera</taxon>
        <taxon>Polyneoptera</taxon>
        <taxon>Dictyoptera</taxon>
        <taxon>Blattodea</taxon>
        <taxon>Blattoidea</taxon>
        <taxon>Termitoidae</taxon>
        <taxon>Termopsidae</taxon>
        <taxon>Zootermopsis</taxon>
    </lineage>
</organism>
<keyword evidence="5 8" id="KW-1133">Transmembrane helix</keyword>
<dbReference type="EMBL" id="KK852521">
    <property type="protein sequence ID" value="KDR22130.1"/>
    <property type="molecule type" value="Genomic_DNA"/>
</dbReference>
<dbReference type="Proteomes" id="UP000027135">
    <property type="component" value="Unassembled WGS sequence"/>
</dbReference>
<dbReference type="Pfam" id="PF25987">
    <property type="entry name" value="PRRT3"/>
    <property type="match status" value="1"/>
</dbReference>
<feature type="compositionally biased region" description="Low complexity" evidence="7">
    <location>
        <begin position="294"/>
        <end position="307"/>
    </location>
</feature>
<dbReference type="AlphaFoldDB" id="A0A067RNI2"/>
<evidence type="ECO:0000259" key="9">
    <source>
        <dbReference type="Pfam" id="PF25987"/>
    </source>
</evidence>
<name>A0A067RNI2_ZOONE</name>
<gene>
    <name evidence="10" type="ORF">L798_02094</name>
</gene>
<feature type="region of interest" description="Disordered" evidence="7">
    <location>
        <begin position="242"/>
        <end position="405"/>
    </location>
</feature>
<keyword evidence="6 8" id="KW-0472">Membrane</keyword>
<feature type="compositionally biased region" description="Basic and acidic residues" evidence="7">
    <location>
        <begin position="440"/>
        <end position="459"/>
    </location>
</feature>
<feature type="region of interest" description="Disordered" evidence="7">
    <location>
        <begin position="433"/>
        <end position="542"/>
    </location>
</feature>
<keyword evidence="4" id="KW-0732">Signal</keyword>
<feature type="transmembrane region" description="Helical" evidence="8">
    <location>
        <begin position="20"/>
        <end position="44"/>
    </location>
</feature>
<feature type="compositionally biased region" description="Basic and acidic residues" evidence="7">
    <location>
        <begin position="332"/>
        <end position="405"/>
    </location>
</feature>
<dbReference type="InterPro" id="IPR052836">
    <property type="entry name" value="PRRT_domain-containing"/>
</dbReference>
<reference evidence="10 11" key="1">
    <citation type="journal article" date="2014" name="Nat. Commun.">
        <title>Molecular traces of alternative social organization in a termite genome.</title>
        <authorList>
            <person name="Terrapon N."/>
            <person name="Li C."/>
            <person name="Robertson H.M."/>
            <person name="Ji L."/>
            <person name="Meng X."/>
            <person name="Booth W."/>
            <person name="Chen Z."/>
            <person name="Childers C.P."/>
            <person name="Glastad K.M."/>
            <person name="Gokhale K."/>
            <person name="Gowin J."/>
            <person name="Gronenberg W."/>
            <person name="Hermansen R.A."/>
            <person name="Hu H."/>
            <person name="Hunt B.G."/>
            <person name="Huylmans A.K."/>
            <person name="Khalil S.M."/>
            <person name="Mitchell R.D."/>
            <person name="Munoz-Torres M.C."/>
            <person name="Mustard J.A."/>
            <person name="Pan H."/>
            <person name="Reese J.T."/>
            <person name="Scharf M.E."/>
            <person name="Sun F."/>
            <person name="Vogel H."/>
            <person name="Xiao J."/>
            <person name="Yang W."/>
            <person name="Yang Z."/>
            <person name="Yang Z."/>
            <person name="Zhou J."/>
            <person name="Zhu J."/>
            <person name="Brent C.S."/>
            <person name="Elsik C.G."/>
            <person name="Goodisman M.A."/>
            <person name="Liberles D.A."/>
            <person name="Roe R.M."/>
            <person name="Vargo E.L."/>
            <person name="Vilcinskas A."/>
            <person name="Wang J."/>
            <person name="Bornberg-Bauer E."/>
            <person name="Korb J."/>
            <person name="Zhang G."/>
            <person name="Liebig J."/>
        </authorList>
    </citation>
    <scope>NUCLEOTIDE SEQUENCE [LARGE SCALE GENOMIC DNA]</scope>
    <source>
        <tissue evidence="10">Whole organism</tissue>
    </source>
</reference>
<keyword evidence="3 8" id="KW-0812">Transmembrane</keyword>
<evidence type="ECO:0000256" key="3">
    <source>
        <dbReference type="ARBA" id="ARBA00022692"/>
    </source>
</evidence>
<feature type="transmembrane region" description="Helical" evidence="8">
    <location>
        <begin position="56"/>
        <end position="74"/>
    </location>
</feature>
<dbReference type="OMA" id="DSDQPDC"/>
<keyword evidence="11" id="KW-1185">Reference proteome</keyword>
<evidence type="ECO:0000256" key="5">
    <source>
        <dbReference type="ARBA" id="ARBA00022989"/>
    </source>
</evidence>
<feature type="non-terminal residue" evidence="10">
    <location>
        <position position="1"/>
    </location>
</feature>
<protein>
    <recommendedName>
        <fullName evidence="9">Proline-rich transmembrane protein 3/4 domain-containing protein</fullName>
    </recommendedName>
</protein>
<evidence type="ECO:0000256" key="4">
    <source>
        <dbReference type="ARBA" id="ARBA00022729"/>
    </source>
</evidence>
<dbReference type="InParanoid" id="A0A067RNI2"/>
<evidence type="ECO:0000256" key="6">
    <source>
        <dbReference type="ARBA" id="ARBA00023136"/>
    </source>
</evidence>
<evidence type="ECO:0000256" key="7">
    <source>
        <dbReference type="SAM" id="MobiDB-lite"/>
    </source>
</evidence>
<comment type="subcellular location">
    <subcellularLocation>
        <location evidence="1">Membrane</location>
        <topology evidence="1">Multi-pass membrane protein</topology>
    </subcellularLocation>
</comment>
<feature type="domain" description="Proline-rich transmembrane protein 3/4" evidence="9">
    <location>
        <begin position="8"/>
        <end position="191"/>
    </location>
</feature>
<feature type="compositionally biased region" description="Basic and acidic residues" evidence="7">
    <location>
        <begin position="472"/>
        <end position="498"/>
    </location>
</feature>
<keyword evidence="2" id="KW-0597">Phosphoprotein</keyword>
<feature type="transmembrane region" description="Helical" evidence="8">
    <location>
        <begin position="128"/>
        <end position="149"/>
    </location>
</feature>
<accession>A0A067RNI2</accession>
<proteinExistence type="predicted"/>
<evidence type="ECO:0000256" key="8">
    <source>
        <dbReference type="SAM" id="Phobius"/>
    </source>
</evidence>
<dbReference type="PANTHER" id="PTHR35578">
    <property type="entry name" value="PROLINE-RICH TRANSMEMBRANE PROTEIN 4-RELATED"/>
    <property type="match status" value="1"/>
</dbReference>
<dbReference type="eggNOG" id="ENOG502RY0N">
    <property type="taxonomic scope" value="Eukaryota"/>
</dbReference>
<feature type="transmembrane region" description="Helical" evidence="8">
    <location>
        <begin position="155"/>
        <end position="177"/>
    </location>
</feature>
<evidence type="ECO:0000256" key="2">
    <source>
        <dbReference type="ARBA" id="ARBA00022553"/>
    </source>
</evidence>
<sequence>VLRLTPSHEVLKAQLKWGFLLHTYGFACLFFILAFYAFFSILNLRSLISSRPFMSTINGFLCLLGISRAACLFIDPYNLREVMPKVLGSVLWDVGFPCITSAFCLIQLAFLQLTQLNLGPEKLRHKSCLSLIITAHFSFIIGADIAVGLEDQLMLVKYVVQLVFLCWGIFLCCTFLYGGCRVMGLLRNMPGGFLRRDPSDHQQKGIMQLALLAPYNNLASSVAAALVPTLLTPKIRITDENDRTFSYGSDSNNQLADANQQQTDVEYEPLPKGLVRPGSPDPRRRLSSSVQVRPPTSTPSIVVSPGSRRPSLASRRGSEIGSATGCQQGSEFSRRGSEISRRDSEISRRGSEISRRDSEISRRGSEISRRDSEISRRGSEISRRDSEISRRGSEISRRDSEISRRGSDIVSLLEEEVRCEISRRGSDIVSLLGSQQGSDVSRRGSEISRRDSEISRRGSDMSLLGSQQGSDVSRRSSETSRRGSEVSRRGSEAEHGPEELPVSPISLTVGRARSVPRKKSLTRQQSEPTVPCSKEQQHSKQQVVSCSEQSEDEVTAETSLLPHQVEQPTEEKTDDLTLHSILNHIAYVNRAALPNQSNMAIPAPTSRKSQVQKVLKGTYTTALLGLMLCVSDMGRLCGPYGLMAPVTNSTGMAPPWPWFCFQTLCRALEFAMGCAMANITKQPVNSRHQYLQQQYATSLRFKQHREFPYI</sequence>
<feature type="transmembrane region" description="Helical" evidence="8">
    <location>
        <begin position="94"/>
        <end position="116"/>
    </location>
</feature>
<feature type="compositionally biased region" description="Polar residues" evidence="7">
    <location>
        <begin position="244"/>
        <end position="264"/>
    </location>
</feature>
<evidence type="ECO:0000256" key="1">
    <source>
        <dbReference type="ARBA" id="ARBA00004141"/>
    </source>
</evidence>
<dbReference type="PANTHER" id="PTHR35578:SF6">
    <property type="entry name" value="PROLINE-RICH TRANSMEMBRANE PROTEIN 4"/>
    <property type="match status" value="1"/>
</dbReference>
<dbReference type="InterPro" id="IPR059081">
    <property type="entry name" value="PRRT3-4"/>
</dbReference>